<dbReference type="Gene3D" id="3.20.20.80">
    <property type="entry name" value="Glycosidases"/>
    <property type="match status" value="1"/>
</dbReference>
<gene>
    <name evidence="3" type="ORF">SLS58_007979</name>
</gene>
<evidence type="ECO:0000259" key="2">
    <source>
        <dbReference type="Pfam" id="PF13204"/>
    </source>
</evidence>
<keyword evidence="4" id="KW-1185">Reference proteome</keyword>
<organism evidence="3 4">
    <name type="scientific">Diplodia intermedia</name>
    <dbReference type="NCBI Taxonomy" id="856260"/>
    <lineage>
        <taxon>Eukaryota</taxon>
        <taxon>Fungi</taxon>
        <taxon>Dikarya</taxon>
        <taxon>Ascomycota</taxon>
        <taxon>Pezizomycotina</taxon>
        <taxon>Dothideomycetes</taxon>
        <taxon>Dothideomycetes incertae sedis</taxon>
        <taxon>Botryosphaeriales</taxon>
        <taxon>Botryosphaeriaceae</taxon>
        <taxon>Diplodia</taxon>
    </lineage>
</organism>
<dbReference type="PANTHER" id="PTHR37836">
    <property type="entry name" value="LMO1036 PROTEIN"/>
    <property type="match status" value="1"/>
</dbReference>
<feature type="domain" description="Apiosidase-like catalytic" evidence="2">
    <location>
        <begin position="31"/>
        <end position="294"/>
    </location>
</feature>
<feature type="signal peptide" evidence="1">
    <location>
        <begin position="1"/>
        <end position="18"/>
    </location>
</feature>
<accession>A0ABR3TIS2</accession>
<sequence length="411" mass="45053">MTPALVWLALIFLPMVAPWKVPSDYAILPSPDGHFFQHVNGTPFFWQADTAWLLFHRLNYTECETYLTDRAAKGFTIVLAVGLTQIGIDSPNRNGDLPFIDNDVTQPNEPYWAHIDTIIELAWSKRIRIALVPAWGKYVHSDTNAPSVLTTATATPFGHSIGLRYPFLPKLLVADTNPWWTNKTAVKTAYAAGGVPPSFAFTDWSDVYDALARGIVAGERAALADDAWMPLMTIHPTNQWFAGGPVALASAFFGDREWLTLDAAQSGHADYPPNPPVAWWNARRGWEAVERMWEAGGGGKLSLRVRESAGLLSGKVFSGAAGVTYGADNVMQMYVPGLFDPAGSGPARSWAEDIHLPGAGQMEYIKKAIEDRGYESYFRRVPAQDLIVGDAVIKILENGNPAFNSDGGKMQ</sequence>
<feature type="chain" id="PRO_5047208187" description="Apiosidase-like catalytic domain-containing protein" evidence="1">
    <location>
        <begin position="19"/>
        <end position="411"/>
    </location>
</feature>
<evidence type="ECO:0000313" key="3">
    <source>
        <dbReference type="EMBL" id="KAL1639398.1"/>
    </source>
</evidence>
<comment type="caution">
    <text evidence="3">The sequence shown here is derived from an EMBL/GenBank/DDBJ whole genome shotgun (WGS) entry which is preliminary data.</text>
</comment>
<dbReference type="PANTHER" id="PTHR37836:SF2">
    <property type="entry name" value="DUF4038 DOMAIN-CONTAINING PROTEIN"/>
    <property type="match status" value="1"/>
</dbReference>
<dbReference type="Pfam" id="PF13204">
    <property type="entry name" value="Apiosidase"/>
    <property type="match status" value="2"/>
</dbReference>
<evidence type="ECO:0000313" key="4">
    <source>
        <dbReference type="Proteomes" id="UP001521184"/>
    </source>
</evidence>
<dbReference type="EMBL" id="JAKEKT020000064">
    <property type="protein sequence ID" value="KAL1639398.1"/>
    <property type="molecule type" value="Genomic_DNA"/>
</dbReference>
<dbReference type="InterPro" id="IPR025277">
    <property type="entry name" value="Apiosidase-like_cat_dom"/>
</dbReference>
<protein>
    <recommendedName>
        <fullName evidence="2">Apiosidase-like catalytic domain-containing protein</fullName>
    </recommendedName>
</protein>
<keyword evidence="1" id="KW-0732">Signal</keyword>
<evidence type="ECO:0000256" key="1">
    <source>
        <dbReference type="SAM" id="SignalP"/>
    </source>
</evidence>
<name>A0ABR3TIS2_9PEZI</name>
<dbReference type="Proteomes" id="UP001521184">
    <property type="component" value="Unassembled WGS sequence"/>
</dbReference>
<reference evidence="3 4" key="1">
    <citation type="journal article" date="2023" name="Plant Dis.">
        <title>First Report of Diplodia intermedia Causing Canker and Dieback Diseases on Apple Trees in Canada.</title>
        <authorList>
            <person name="Ellouze W."/>
            <person name="Ilyukhin E."/>
            <person name="Sulman M."/>
            <person name="Ali S."/>
        </authorList>
    </citation>
    <scope>NUCLEOTIDE SEQUENCE [LARGE SCALE GENOMIC DNA]</scope>
    <source>
        <strain evidence="3 4">M45-28</strain>
    </source>
</reference>
<proteinExistence type="predicted"/>
<feature type="domain" description="Apiosidase-like catalytic" evidence="2">
    <location>
        <begin position="315"/>
        <end position="374"/>
    </location>
</feature>